<reference evidence="1 3" key="1">
    <citation type="submission" date="2020-01" db="EMBL/GenBank/DDBJ databases">
        <authorList>
            <consortium name="DOE Joint Genome Institute"/>
            <person name="Haridas S."/>
            <person name="Albert R."/>
            <person name="Binder M."/>
            <person name="Bloem J."/>
            <person name="Labutti K."/>
            <person name="Salamov A."/>
            <person name="Andreopoulos B."/>
            <person name="Baker S.E."/>
            <person name="Barry K."/>
            <person name="Bills G."/>
            <person name="Bluhm B.H."/>
            <person name="Cannon C."/>
            <person name="Castanera R."/>
            <person name="Culley D.E."/>
            <person name="Daum C."/>
            <person name="Ezra D."/>
            <person name="Gonzalez J.B."/>
            <person name="Henrissat B."/>
            <person name="Kuo A."/>
            <person name="Liang C."/>
            <person name="Lipzen A."/>
            <person name="Lutzoni F."/>
            <person name="Magnuson J."/>
            <person name="Mondo S."/>
            <person name="Nolan M."/>
            <person name="Ohm R."/>
            <person name="Pangilinan J."/>
            <person name="Park H.-J."/>
            <person name="Ramirez L."/>
            <person name="Alfaro M."/>
            <person name="Sun H."/>
            <person name="Tritt A."/>
            <person name="Yoshinaga Y."/>
            <person name="Zwiers L.-H."/>
            <person name="Turgeon B.G."/>
            <person name="Goodwin S.B."/>
            <person name="Spatafora J.W."/>
            <person name="Crous P.W."/>
            <person name="Grigoriev I.V."/>
        </authorList>
    </citation>
    <scope>NUCLEOTIDE SEQUENCE</scope>
    <source>
        <strain evidence="1 3">CBS 781.70</strain>
    </source>
</reference>
<reference evidence="3" key="2">
    <citation type="submission" date="2020-04" db="EMBL/GenBank/DDBJ databases">
        <authorList>
            <consortium name="NCBI Genome Project"/>
        </authorList>
    </citation>
    <scope>NUCLEOTIDE SEQUENCE</scope>
    <source>
        <strain evidence="3">CBS 781.70</strain>
    </source>
</reference>
<organism evidence="1">
    <name type="scientific">Eremomyces bilateralis CBS 781.70</name>
    <dbReference type="NCBI Taxonomy" id="1392243"/>
    <lineage>
        <taxon>Eukaryota</taxon>
        <taxon>Fungi</taxon>
        <taxon>Dikarya</taxon>
        <taxon>Ascomycota</taxon>
        <taxon>Pezizomycotina</taxon>
        <taxon>Dothideomycetes</taxon>
        <taxon>Dothideomycetes incertae sedis</taxon>
        <taxon>Eremomycetales</taxon>
        <taxon>Eremomycetaceae</taxon>
        <taxon>Eremomyces</taxon>
    </lineage>
</organism>
<proteinExistence type="predicted"/>
<keyword evidence="2" id="KW-1185">Reference proteome</keyword>
<dbReference type="AlphaFoldDB" id="A0A6G1GE85"/>
<reference evidence="3" key="3">
    <citation type="submission" date="2025-04" db="UniProtKB">
        <authorList>
            <consortium name="RefSeq"/>
        </authorList>
    </citation>
    <scope>IDENTIFICATION</scope>
    <source>
        <strain evidence="3">CBS 781.70</strain>
    </source>
</reference>
<protein>
    <submittedName>
        <fullName evidence="1 3">Uncharacterized protein</fullName>
    </submittedName>
</protein>
<sequence>MNFHVGVPLLVSVTALEKWRSAKSTQDIVKVHHRGVPFETAILWADLKEGDNDSITASKLLARDMMIACQHSAITDFRGFTRGTLVSLHAKVSHSCIRPMDRVNNPGWGPVFSGSVARHITGQVEQAEILVALYAPRSRAHALSNGDGLTTKWSS</sequence>
<dbReference type="RefSeq" id="XP_033537973.1">
    <property type="nucleotide sequence ID" value="XM_033677891.1"/>
</dbReference>
<gene>
    <name evidence="1 3" type="ORF">P152DRAFT_446008</name>
</gene>
<evidence type="ECO:0000313" key="2">
    <source>
        <dbReference type="Proteomes" id="UP000504638"/>
    </source>
</evidence>
<evidence type="ECO:0000313" key="3">
    <source>
        <dbReference type="RefSeq" id="XP_033537973.1"/>
    </source>
</evidence>
<dbReference type="EMBL" id="ML975150">
    <property type="protein sequence ID" value="KAF1816342.1"/>
    <property type="molecule type" value="Genomic_DNA"/>
</dbReference>
<accession>A0A6G1GE85</accession>
<dbReference type="Proteomes" id="UP000504638">
    <property type="component" value="Unplaced"/>
</dbReference>
<name>A0A6G1GE85_9PEZI</name>
<evidence type="ECO:0000313" key="1">
    <source>
        <dbReference type="EMBL" id="KAF1816342.1"/>
    </source>
</evidence>
<dbReference type="GeneID" id="54418461"/>